<proteinExistence type="predicted"/>
<comment type="caution">
    <text evidence="3">The sequence shown here is derived from an EMBL/GenBank/DDBJ whole genome shotgun (WGS) entry which is preliminary data.</text>
</comment>
<feature type="region of interest" description="Disordered" evidence="2">
    <location>
        <begin position="41"/>
        <end position="98"/>
    </location>
</feature>
<evidence type="ECO:0000256" key="1">
    <source>
        <dbReference type="SAM" id="Coils"/>
    </source>
</evidence>
<feature type="coiled-coil region" evidence="1">
    <location>
        <begin position="119"/>
        <end position="153"/>
    </location>
</feature>
<name>A0A6L2PAY2_TANCI</name>
<evidence type="ECO:0000313" key="3">
    <source>
        <dbReference type="EMBL" id="GEU94172.1"/>
    </source>
</evidence>
<feature type="compositionally biased region" description="Low complexity" evidence="2">
    <location>
        <begin position="62"/>
        <end position="82"/>
    </location>
</feature>
<evidence type="ECO:0000256" key="2">
    <source>
        <dbReference type="SAM" id="MobiDB-lite"/>
    </source>
</evidence>
<protein>
    <submittedName>
        <fullName evidence="3">Uncharacterized protein</fullName>
    </submittedName>
</protein>
<reference evidence="3" key="1">
    <citation type="journal article" date="2019" name="Sci. Rep.">
        <title>Draft genome of Tanacetum cinerariifolium, the natural source of mosquito coil.</title>
        <authorList>
            <person name="Yamashiro T."/>
            <person name="Shiraishi A."/>
            <person name="Satake H."/>
            <person name="Nakayama K."/>
        </authorList>
    </citation>
    <scope>NUCLEOTIDE SEQUENCE</scope>
</reference>
<dbReference type="EMBL" id="BKCJ010011014">
    <property type="protein sequence ID" value="GEU94172.1"/>
    <property type="molecule type" value="Genomic_DNA"/>
</dbReference>
<keyword evidence="1" id="KW-0175">Coiled coil</keyword>
<sequence length="340" mass="38720">MSAKRTAWNEFSSFIASAVICLATGRKFNFSKYIFNSMDDAEVEEDEDDNEVPDAPSPPTPATTSPPQRARIPSLPQAQPTQPSSPPQQQPSKTASISESSMTLLNILMLICATLTQKVANLEQDKIAQALKITKLKQRVRKLEKKRKFKSRMHPNRGRGIDELDVNEDVTLVDVDVDTQGRMTEDVTVVKDINAIESEPTVFDDEEVTMSMAQTLIKMKAEKAKILDKHMEKRLNIVAEQMQEKHLDNVKKYQSLKRKPISVAQAKKNMIVYLKNMAGYKIQHFKGMTYDQNMLQIVPMAKFKVESLQVKYPLIDWEIYSEGSRTYWRMIRVGGITQAF</sequence>
<accession>A0A6L2PAY2</accession>
<gene>
    <name evidence="3" type="ORF">Tci_066150</name>
</gene>
<dbReference type="AlphaFoldDB" id="A0A6L2PAY2"/>
<organism evidence="3">
    <name type="scientific">Tanacetum cinerariifolium</name>
    <name type="common">Dalmatian daisy</name>
    <name type="synonym">Chrysanthemum cinerariifolium</name>
    <dbReference type="NCBI Taxonomy" id="118510"/>
    <lineage>
        <taxon>Eukaryota</taxon>
        <taxon>Viridiplantae</taxon>
        <taxon>Streptophyta</taxon>
        <taxon>Embryophyta</taxon>
        <taxon>Tracheophyta</taxon>
        <taxon>Spermatophyta</taxon>
        <taxon>Magnoliopsida</taxon>
        <taxon>eudicotyledons</taxon>
        <taxon>Gunneridae</taxon>
        <taxon>Pentapetalae</taxon>
        <taxon>asterids</taxon>
        <taxon>campanulids</taxon>
        <taxon>Asterales</taxon>
        <taxon>Asteraceae</taxon>
        <taxon>Asteroideae</taxon>
        <taxon>Anthemideae</taxon>
        <taxon>Anthemidinae</taxon>
        <taxon>Tanacetum</taxon>
    </lineage>
</organism>
<feature type="compositionally biased region" description="Acidic residues" evidence="2">
    <location>
        <begin position="41"/>
        <end position="52"/>
    </location>
</feature>